<keyword evidence="4" id="KW-1185">Reference proteome</keyword>
<evidence type="ECO:0008006" key="5">
    <source>
        <dbReference type="Google" id="ProtNLM"/>
    </source>
</evidence>
<dbReference type="SUPFAM" id="SSF56815">
    <property type="entry name" value="Sec1/munc18-like (SM) proteins"/>
    <property type="match status" value="1"/>
</dbReference>
<evidence type="ECO:0000313" key="4">
    <source>
        <dbReference type="Proteomes" id="UP001412067"/>
    </source>
</evidence>
<dbReference type="EMBL" id="JBBWWR010000016">
    <property type="protein sequence ID" value="KAK8947577.1"/>
    <property type="molecule type" value="Genomic_DNA"/>
</dbReference>
<organism evidence="3 4">
    <name type="scientific">Platanthera guangdongensis</name>
    <dbReference type="NCBI Taxonomy" id="2320717"/>
    <lineage>
        <taxon>Eukaryota</taxon>
        <taxon>Viridiplantae</taxon>
        <taxon>Streptophyta</taxon>
        <taxon>Embryophyta</taxon>
        <taxon>Tracheophyta</taxon>
        <taxon>Spermatophyta</taxon>
        <taxon>Magnoliopsida</taxon>
        <taxon>Liliopsida</taxon>
        <taxon>Asparagales</taxon>
        <taxon>Orchidaceae</taxon>
        <taxon>Orchidoideae</taxon>
        <taxon>Orchideae</taxon>
        <taxon>Orchidinae</taxon>
        <taxon>Platanthera</taxon>
    </lineage>
</organism>
<feature type="region of interest" description="Disordered" evidence="2">
    <location>
        <begin position="75"/>
        <end position="101"/>
    </location>
</feature>
<protein>
    <recommendedName>
        <fullName evidence="5">Maturase</fullName>
    </recommendedName>
</protein>
<reference evidence="3 4" key="1">
    <citation type="journal article" date="2022" name="Nat. Plants">
        <title>Genomes of leafy and leafless Platanthera orchids illuminate the evolution of mycoheterotrophy.</title>
        <authorList>
            <person name="Li M.H."/>
            <person name="Liu K.W."/>
            <person name="Li Z."/>
            <person name="Lu H.C."/>
            <person name="Ye Q.L."/>
            <person name="Zhang D."/>
            <person name="Wang J.Y."/>
            <person name="Li Y.F."/>
            <person name="Zhong Z.M."/>
            <person name="Liu X."/>
            <person name="Yu X."/>
            <person name="Liu D.K."/>
            <person name="Tu X.D."/>
            <person name="Liu B."/>
            <person name="Hao Y."/>
            <person name="Liao X.Y."/>
            <person name="Jiang Y.T."/>
            <person name="Sun W.H."/>
            <person name="Chen J."/>
            <person name="Chen Y.Q."/>
            <person name="Ai Y."/>
            <person name="Zhai J.W."/>
            <person name="Wu S.S."/>
            <person name="Zhou Z."/>
            <person name="Hsiao Y.Y."/>
            <person name="Wu W.L."/>
            <person name="Chen Y.Y."/>
            <person name="Lin Y.F."/>
            <person name="Hsu J.L."/>
            <person name="Li C.Y."/>
            <person name="Wang Z.W."/>
            <person name="Zhao X."/>
            <person name="Zhong W.Y."/>
            <person name="Ma X.K."/>
            <person name="Ma L."/>
            <person name="Huang J."/>
            <person name="Chen G.Z."/>
            <person name="Huang M.Z."/>
            <person name="Huang L."/>
            <person name="Peng D.H."/>
            <person name="Luo Y.B."/>
            <person name="Zou S.Q."/>
            <person name="Chen S.P."/>
            <person name="Lan S."/>
            <person name="Tsai W.C."/>
            <person name="Van de Peer Y."/>
            <person name="Liu Z.J."/>
        </authorList>
    </citation>
    <scope>NUCLEOTIDE SEQUENCE [LARGE SCALE GENOMIC DNA]</scope>
    <source>
        <strain evidence="3">Lor288</strain>
    </source>
</reference>
<dbReference type="InterPro" id="IPR001619">
    <property type="entry name" value="Sec1-like"/>
</dbReference>
<accession>A0ABR2LPW4</accession>
<feature type="region of interest" description="Disordered" evidence="2">
    <location>
        <begin position="316"/>
        <end position="336"/>
    </location>
</feature>
<dbReference type="InterPro" id="IPR036045">
    <property type="entry name" value="Sec1-like_sf"/>
</dbReference>
<evidence type="ECO:0000313" key="3">
    <source>
        <dbReference type="EMBL" id="KAK8947577.1"/>
    </source>
</evidence>
<proteinExistence type="inferred from homology"/>
<dbReference type="InterPro" id="IPR027482">
    <property type="entry name" value="Sec1-like_dom2"/>
</dbReference>
<dbReference type="Gene3D" id="3.40.50.1910">
    <property type="match status" value="1"/>
</dbReference>
<feature type="region of interest" description="Disordered" evidence="2">
    <location>
        <begin position="13"/>
        <end position="38"/>
    </location>
</feature>
<evidence type="ECO:0000256" key="2">
    <source>
        <dbReference type="SAM" id="MobiDB-lite"/>
    </source>
</evidence>
<comment type="caution">
    <text evidence="3">The sequence shown here is derived from an EMBL/GenBank/DDBJ whole genome shotgun (WGS) entry which is preliminary data.</text>
</comment>
<sequence>MVLSLRVYCDREDRDWEGGGHGGQTSDPTGLQSKHPNQITPELTLVVTLTTVERGRCSLKALIKEVPGSIPDLNNLPFQQWSKSRQGHGGQTSDPTGLQSKHPNQITLRLTLVETLTAVERGRREMLHSYGFEHMPTLYNLEKAGLFKRQESKSNWLMISKALQLIVSESEASRPDDISYIFSGYAPLSIRIVQHAIRSGWRSIEEVLRLLPGPHVDLKRGGSTNSSSFDRVPSFQSNLDSQRLAKSMKSIVWSFREGLANCLCPSSMREALSFFGVRKRASSYQNLRARERLRRCLLPSFHASARLNIKKLNPTPPVPITLSPDPSTPTLEGDNGSPSSIIDIHSPSSVAFPQFFIILSANPTQYPRGAPTIPSPGVVDCMLPPISHSELLLNPSSSRVLPIFTNSLSANLDNEGKGLHTHRRHIYYSAHFLSDLGLARGKFMSHLLLLRLHRKGNLLIIT</sequence>
<dbReference type="Gene3D" id="1.25.40.850">
    <property type="match status" value="1"/>
</dbReference>
<comment type="similarity">
    <text evidence="1">Belongs to the STXBP/unc-18/SEC1 family.</text>
</comment>
<dbReference type="InterPro" id="IPR043155">
    <property type="entry name" value="VPS33_dom3b"/>
</dbReference>
<name>A0ABR2LPW4_9ASPA</name>
<evidence type="ECO:0000256" key="1">
    <source>
        <dbReference type="ARBA" id="ARBA00009884"/>
    </source>
</evidence>
<feature type="compositionally biased region" description="Polar residues" evidence="2">
    <location>
        <begin position="24"/>
        <end position="38"/>
    </location>
</feature>
<dbReference type="Proteomes" id="UP001412067">
    <property type="component" value="Unassembled WGS sequence"/>
</dbReference>
<dbReference type="Pfam" id="PF00995">
    <property type="entry name" value="Sec1"/>
    <property type="match status" value="1"/>
</dbReference>
<feature type="compositionally biased region" description="Polar residues" evidence="2">
    <location>
        <begin position="91"/>
        <end position="101"/>
    </location>
</feature>
<gene>
    <name evidence="3" type="ORF">KSP40_PGU022728</name>
</gene>